<dbReference type="InterPro" id="IPR036396">
    <property type="entry name" value="Cyt_P450_sf"/>
</dbReference>
<keyword evidence="7" id="KW-0503">Monooxygenase</keyword>
<feature type="binding site" description="axial binding residue" evidence="8">
    <location>
        <position position="459"/>
    </location>
    <ligand>
        <name>heme</name>
        <dbReference type="ChEBI" id="CHEBI:30413"/>
    </ligand>
    <ligandPart>
        <name>Fe</name>
        <dbReference type="ChEBI" id="CHEBI:18248"/>
    </ligandPart>
</feature>
<organism evidence="10">
    <name type="scientific">Rosellinia necatrix</name>
    <name type="common">White root-rot fungus</name>
    <dbReference type="NCBI Taxonomy" id="77044"/>
    <lineage>
        <taxon>Eukaryota</taxon>
        <taxon>Fungi</taxon>
        <taxon>Dikarya</taxon>
        <taxon>Ascomycota</taxon>
        <taxon>Pezizomycotina</taxon>
        <taxon>Sordariomycetes</taxon>
        <taxon>Xylariomycetidae</taxon>
        <taxon>Xylariales</taxon>
        <taxon>Xylariaceae</taxon>
        <taxon>Rosellinia</taxon>
    </lineage>
</organism>
<name>A0A1W2TSD3_ROSNE</name>
<dbReference type="AlphaFoldDB" id="A0A1W2TSD3"/>
<reference evidence="10" key="1">
    <citation type="submission" date="2016-03" db="EMBL/GenBank/DDBJ databases">
        <title>Draft genome sequence of Rosellinia necatrix.</title>
        <authorList>
            <person name="Kanematsu S."/>
        </authorList>
    </citation>
    <scope>NUCLEOTIDE SEQUENCE [LARGE SCALE GENOMIC DNA]</scope>
    <source>
        <strain evidence="10">W97</strain>
    </source>
</reference>
<evidence type="ECO:0000256" key="4">
    <source>
        <dbReference type="ARBA" id="ARBA00022723"/>
    </source>
</evidence>
<evidence type="ECO:0000256" key="2">
    <source>
        <dbReference type="ARBA" id="ARBA00010617"/>
    </source>
</evidence>
<evidence type="ECO:0000256" key="8">
    <source>
        <dbReference type="PIRSR" id="PIRSR602401-1"/>
    </source>
</evidence>
<dbReference type="STRING" id="77044.A0A1W2TSD3"/>
<dbReference type="InterPro" id="IPR050121">
    <property type="entry name" value="Cytochrome_P450_monoxygenase"/>
</dbReference>
<dbReference type="GO" id="GO:0016705">
    <property type="term" value="F:oxidoreductase activity, acting on paired donors, with incorporation or reduction of molecular oxygen"/>
    <property type="evidence" value="ECO:0007669"/>
    <property type="project" value="InterPro"/>
</dbReference>
<dbReference type="CDD" id="cd11062">
    <property type="entry name" value="CYP58-like"/>
    <property type="match status" value="1"/>
</dbReference>
<keyword evidence="11" id="KW-1185">Reference proteome</keyword>
<dbReference type="OrthoDB" id="3945418at2759"/>
<dbReference type="Proteomes" id="UP000054516">
    <property type="component" value="Unassembled WGS sequence"/>
</dbReference>
<evidence type="ECO:0000256" key="6">
    <source>
        <dbReference type="ARBA" id="ARBA00023004"/>
    </source>
</evidence>
<protein>
    <submittedName>
        <fullName evidence="10">Putative cytochrome P450</fullName>
    </submittedName>
</protein>
<dbReference type="InterPro" id="IPR002401">
    <property type="entry name" value="Cyt_P450_E_grp-I"/>
</dbReference>
<sequence>MTFQIFGIISRLGPTAWVGASLLAWFFYAVCLVVYRLYFHPLAGFPGPKLAAATGWYEFYFQCWLEGQYIFEIERMVEKYGPIIRVTPEELFIHDPQFYNELYVNEKTRRSNHYDSFAQGIGFDGCHLLTVDHDLHRTRRKPLEPFFSKRGVLKLQPMLAEIAELLETRLRQYANTGEIVRLDYAFTAYTGDIIGRMCLDTNDPRDLFLNKEDFSADWAWIMQMIIRSVPLFSGFPWIIWLIKPIPSRVLLWLYPRGQAFAKFQDKARSNIRRALSSNGVGAHDERVESLFHHVASSEMPVAEKSEERLAKEAQLLLGGGTVTSARVISCATYYILTQPDVLERLREELRQPMKRWPVDVPSWTDLERLPFLQAVIKEALRVDFGVMTRLPRISPDLSIQYGHYHIPAGVPVGMSSYFMHTDAEVFPEPLSFKPERWLGDVNPLMNRNFVPFTRGSRTCLGSNLAMAEISLVLAVLFRPHSLRFELFETDESDVRVKHDFGVPLPKLDSKGVRAFVHESAN</sequence>
<comment type="similarity">
    <text evidence="2">Belongs to the cytochrome P450 family.</text>
</comment>
<dbReference type="OMA" id="SDVKQAH"/>
<evidence type="ECO:0000256" key="7">
    <source>
        <dbReference type="ARBA" id="ARBA00023033"/>
    </source>
</evidence>
<accession>A0A1W2TSD3</accession>
<dbReference type="GO" id="GO:0005506">
    <property type="term" value="F:iron ion binding"/>
    <property type="evidence" value="ECO:0007669"/>
    <property type="project" value="InterPro"/>
</dbReference>
<feature type="transmembrane region" description="Helical" evidence="9">
    <location>
        <begin position="16"/>
        <end position="39"/>
    </location>
</feature>
<dbReference type="Gene3D" id="1.10.630.10">
    <property type="entry name" value="Cytochrome P450"/>
    <property type="match status" value="1"/>
</dbReference>
<dbReference type="PANTHER" id="PTHR24305:SF157">
    <property type="entry name" value="N-ACETYLTRYPTOPHAN 6-HYDROXYLASE IVOC-RELATED"/>
    <property type="match status" value="1"/>
</dbReference>
<proteinExistence type="inferred from homology"/>
<keyword evidence="5" id="KW-0560">Oxidoreductase</keyword>
<dbReference type="PRINTS" id="PR00385">
    <property type="entry name" value="P450"/>
</dbReference>
<dbReference type="GO" id="GO:0020037">
    <property type="term" value="F:heme binding"/>
    <property type="evidence" value="ECO:0007669"/>
    <property type="project" value="InterPro"/>
</dbReference>
<dbReference type="InterPro" id="IPR001128">
    <property type="entry name" value="Cyt_P450"/>
</dbReference>
<dbReference type="EMBL" id="DF977507">
    <property type="protein sequence ID" value="GAP91441.1"/>
    <property type="molecule type" value="Genomic_DNA"/>
</dbReference>
<comment type="cofactor">
    <cofactor evidence="1 8">
        <name>heme</name>
        <dbReference type="ChEBI" id="CHEBI:30413"/>
    </cofactor>
</comment>
<dbReference type="Pfam" id="PF00067">
    <property type="entry name" value="p450"/>
    <property type="match status" value="1"/>
</dbReference>
<dbReference type="GO" id="GO:0004497">
    <property type="term" value="F:monooxygenase activity"/>
    <property type="evidence" value="ECO:0007669"/>
    <property type="project" value="UniProtKB-KW"/>
</dbReference>
<keyword evidence="4 8" id="KW-0479">Metal-binding</keyword>
<keyword evidence="9" id="KW-0472">Membrane</keyword>
<dbReference type="PANTHER" id="PTHR24305">
    <property type="entry name" value="CYTOCHROME P450"/>
    <property type="match status" value="1"/>
</dbReference>
<evidence type="ECO:0000256" key="5">
    <source>
        <dbReference type="ARBA" id="ARBA00023002"/>
    </source>
</evidence>
<evidence type="ECO:0000256" key="9">
    <source>
        <dbReference type="SAM" id="Phobius"/>
    </source>
</evidence>
<gene>
    <name evidence="10" type="ORF">SAMD00023353_6200190</name>
</gene>
<evidence type="ECO:0000256" key="3">
    <source>
        <dbReference type="ARBA" id="ARBA00022617"/>
    </source>
</evidence>
<evidence type="ECO:0000313" key="10">
    <source>
        <dbReference type="EMBL" id="GAP91441.1"/>
    </source>
</evidence>
<keyword evidence="3 8" id="KW-0349">Heme</keyword>
<dbReference type="PRINTS" id="PR00463">
    <property type="entry name" value="EP450I"/>
</dbReference>
<keyword evidence="9" id="KW-1133">Transmembrane helix</keyword>
<keyword evidence="9" id="KW-0812">Transmembrane</keyword>
<dbReference type="SUPFAM" id="SSF48264">
    <property type="entry name" value="Cytochrome P450"/>
    <property type="match status" value="1"/>
</dbReference>
<evidence type="ECO:0000313" key="11">
    <source>
        <dbReference type="Proteomes" id="UP000054516"/>
    </source>
</evidence>
<keyword evidence="6 8" id="KW-0408">Iron</keyword>
<evidence type="ECO:0000256" key="1">
    <source>
        <dbReference type="ARBA" id="ARBA00001971"/>
    </source>
</evidence>